<accession>A0A7W9HE70</accession>
<keyword evidence="2" id="KW-0238">DNA-binding</keyword>
<dbReference type="GO" id="GO:0000976">
    <property type="term" value="F:transcription cis-regulatory region binding"/>
    <property type="evidence" value="ECO:0007669"/>
    <property type="project" value="TreeGrafter"/>
</dbReference>
<dbReference type="EMBL" id="JACHMO010000001">
    <property type="protein sequence ID" value="MBB5800303.1"/>
    <property type="molecule type" value="Genomic_DNA"/>
</dbReference>
<evidence type="ECO:0000259" key="5">
    <source>
        <dbReference type="PROSITE" id="PS50932"/>
    </source>
</evidence>
<reference evidence="6 7" key="1">
    <citation type="submission" date="2020-08" db="EMBL/GenBank/DDBJ databases">
        <title>Sequencing the genomes of 1000 actinobacteria strains.</title>
        <authorList>
            <person name="Klenk H.-P."/>
        </authorList>
    </citation>
    <scope>NUCLEOTIDE SEQUENCE [LARGE SCALE GENOMIC DNA]</scope>
    <source>
        <strain evidence="6 7">DSM 45486</strain>
    </source>
</reference>
<dbReference type="PANTHER" id="PTHR30146:SF109">
    <property type="entry name" value="HTH-TYPE TRANSCRIPTIONAL REGULATOR GALS"/>
    <property type="match status" value="1"/>
</dbReference>
<dbReference type="AlphaFoldDB" id="A0A7W9HE70"/>
<feature type="region of interest" description="Disordered" evidence="4">
    <location>
        <begin position="332"/>
        <end position="358"/>
    </location>
</feature>
<evidence type="ECO:0000256" key="3">
    <source>
        <dbReference type="ARBA" id="ARBA00023163"/>
    </source>
</evidence>
<protein>
    <submittedName>
        <fullName evidence="6">LacI family transcriptional regulator</fullName>
    </submittedName>
</protein>
<dbReference type="SUPFAM" id="SSF47413">
    <property type="entry name" value="lambda repressor-like DNA-binding domains"/>
    <property type="match status" value="1"/>
</dbReference>
<feature type="domain" description="HTH lacI-type" evidence="5">
    <location>
        <begin position="10"/>
        <end position="64"/>
    </location>
</feature>
<evidence type="ECO:0000313" key="6">
    <source>
        <dbReference type="EMBL" id="MBB5800303.1"/>
    </source>
</evidence>
<dbReference type="Pfam" id="PF13377">
    <property type="entry name" value="Peripla_BP_3"/>
    <property type="match status" value="1"/>
</dbReference>
<dbReference type="InterPro" id="IPR046335">
    <property type="entry name" value="LacI/GalR-like_sensor"/>
</dbReference>
<gene>
    <name evidence="6" type="ORF">F4560_000071</name>
</gene>
<keyword evidence="3" id="KW-0804">Transcription</keyword>
<organism evidence="6 7">
    <name type="scientific">Saccharothrix ecbatanensis</name>
    <dbReference type="NCBI Taxonomy" id="1105145"/>
    <lineage>
        <taxon>Bacteria</taxon>
        <taxon>Bacillati</taxon>
        <taxon>Actinomycetota</taxon>
        <taxon>Actinomycetes</taxon>
        <taxon>Pseudonocardiales</taxon>
        <taxon>Pseudonocardiaceae</taxon>
        <taxon>Saccharothrix</taxon>
    </lineage>
</organism>
<proteinExistence type="predicted"/>
<dbReference type="PROSITE" id="PS00356">
    <property type="entry name" value="HTH_LACI_1"/>
    <property type="match status" value="1"/>
</dbReference>
<evidence type="ECO:0000256" key="2">
    <source>
        <dbReference type="ARBA" id="ARBA00023125"/>
    </source>
</evidence>
<dbReference type="PROSITE" id="PS50932">
    <property type="entry name" value="HTH_LACI_2"/>
    <property type="match status" value="1"/>
</dbReference>
<feature type="compositionally biased region" description="Low complexity" evidence="4">
    <location>
        <begin position="340"/>
        <end position="358"/>
    </location>
</feature>
<dbReference type="CDD" id="cd06267">
    <property type="entry name" value="PBP1_LacI_sugar_binding-like"/>
    <property type="match status" value="1"/>
</dbReference>
<dbReference type="PANTHER" id="PTHR30146">
    <property type="entry name" value="LACI-RELATED TRANSCRIPTIONAL REPRESSOR"/>
    <property type="match status" value="1"/>
</dbReference>
<evidence type="ECO:0000256" key="1">
    <source>
        <dbReference type="ARBA" id="ARBA00023015"/>
    </source>
</evidence>
<dbReference type="RefSeq" id="WP_221483272.1">
    <property type="nucleotide sequence ID" value="NZ_JACHMO010000001.1"/>
</dbReference>
<dbReference type="InterPro" id="IPR000843">
    <property type="entry name" value="HTH_LacI"/>
</dbReference>
<dbReference type="InterPro" id="IPR010982">
    <property type="entry name" value="Lambda_DNA-bd_dom_sf"/>
</dbReference>
<dbReference type="CDD" id="cd01392">
    <property type="entry name" value="HTH_LacI"/>
    <property type="match status" value="1"/>
</dbReference>
<dbReference type="Pfam" id="PF00356">
    <property type="entry name" value="LacI"/>
    <property type="match status" value="1"/>
</dbReference>
<keyword evidence="1" id="KW-0805">Transcription regulation</keyword>
<dbReference type="SMART" id="SM00354">
    <property type="entry name" value="HTH_LACI"/>
    <property type="match status" value="1"/>
</dbReference>
<dbReference type="Proteomes" id="UP000552097">
    <property type="component" value="Unassembled WGS sequence"/>
</dbReference>
<sequence>MDPRGARREPTMRDVAALAKVSTKTVSRVINDLPGAGPEVVERVRAAARSLGYRPNLTASSLRRSDRRSATIGVLFEDLSNPFDAALLRAVEDRARQDDVLVLAGSNEDDPDLQRELLTSLATRRVDGIVVMAVGGHQDALQQERERGTPMVLVDRPPTFGGTDSVTTTNRDGSREAVVQLAGLGHRRIAFLGDRQTLWTSQERYTGYLEGLAHTGLTLHEELVRTDLHGPDAAQTATAALFDLDEPPTALFTAQNLVTVGAMRALRERDLHHRVALIGFDDFPLADMLEPAVTVLRQDVPALGRMAAELIFARIRGDQSPPTHAVVPATLVRRGSGEIPPSSARSGARPSALAHQPR</sequence>
<name>A0A7W9HE70_9PSEU</name>
<evidence type="ECO:0000313" key="7">
    <source>
        <dbReference type="Proteomes" id="UP000552097"/>
    </source>
</evidence>
<dbReference type="GO" id="GO:0003700">
    <property type="term" value="F:DNA-binding transcription factor activity"/>
    <property type="evidence" value="ECO:0007669"/>
    <property type="project" value="TreeGrafter"/>
</dbReference>
<dbReference type="SUPFAM" id="SSF53822">
    <property type="entry name" value="Periplasmic binding protein-like I"/>
    <property type="match status" value="1"/>
</dbReference>
<evidence type="ECO:0000256" key="4">
    <source>
        <dbReference type="SAM" id="MobiDB-lite"/>
    </source>
</evidence>
<dbReference type="InterPro" id="IPR028082">
    <property type="entry name" value="Peripla_BP_I"/>
</dbReference>
<comment type="caution">
    <text evidence="6">The sequence shown here is derived from an EMBL/GenBank/DDBJ whole genome shotgun (WGS) entry which is preliminary data.</text>
</comment>
<dbReference type="Gene3D" id="1.10.260.40">
    <property type="entry name" value="lambda repressor-like DNA-binding domains"/>
    <property type="match status" value="1"/>
</dbReference>
<dbReference type="Gene3D" id="3.40.50.2300">
    <property type="match status" value="2"/>
</dbReference>
<keyword evidence="7" id="KW-1185">Reference proteome</keyword>